<gene>
    <name evidence="1" type="ORF">B8W87_08005</name>
    <name evidence="2" type="ORF">CRM92_07895</name>
</gene>
<dbReference type="EMBL" id="NCWU01000009">
    <property type="protein sequence ID" value="PAK85330.1"/>
    <property type="molecule type" value="Genomic_DNA"/>
</dbReference>
<keyword evidence="4" id="KW-1185">Reference proteome</keyword>
<dbReference type="Proteomes" id="UP000219947">
    <property type="component" value="Unassembled WGS sequence"/>
</dbReference>
<dbReference type="Pfam" id="PF09981">
    <property type="entry name" value="DUF2218"/>
    <property type="match status" value="1"/>
</dbReference>
<reference evidence="1 3" key="1">
    <citation type="submission" date="2017-04" db="EMBL/GenBank/DDBJ databases">
        <title>Kefir bacterial isolates.</title>
        <authorList>
            <person name="Kim Y."/>
            <person name="Blasche S."/>
            <person name="Patil K.R."/>
        </authorList>
    </citation>
    <scope>NUCLEOTIDE SEQUENCE [LARGE SCALE GENOMIC DNA]</scope>
    <source>
        <strain evidence="1 3">OG2-1</strain>
    </source>
</reference>
<accession>A0A269YIZ8</accession>
<dbReference type="OMA" id="PARYIKQ"/>
<dbReference type="AlphaFoldDB" id="A0A269YIZ8"/>
<reference evidence="2" key="2">
    <citation type="submission" date="2017-10" db="EMBL/GenBank/DDBJ databases">
        <title>Kefir isolates.</title>
        <authorList>
            <person name="Kim Y."/>
            <person name="Blasche S."/>
        </authorList>
    </citation>
    <scope>NUCLEOTIDE SEQUENCE [LARGE SCALE GENOMIC DNA]</scope>
    <source>
        <strain evidence="2">OG2-2</strain>
    </source>
</reference>
<proteinExistence type="predicted"/>
<evidence type="ECO:0000313" key="2">
    <source>
        <dbReference type="EMBL" id="PEN16005.1"/>
    </source>
</evidence>
<dbReference type="EMBL" id="PDEV01000003">
    <property type="protein sequence ID" value="PEN16005.1"/>
    <property type="molecule type" value="Genomic_DNA"/>
</dbReference>
<protein>
    <submittedName>
        <fullName evidence="2">DUF2218 domain-containing protein</fullName>
    </submittedName>
</protein>
<evidence type="ECO:0000313" key="1">
    <source>
        <dbReference type="EMBL" id="PAK85330.1"/>
    </source>
</evidence>
<comment type="caution">
    <text evidence="2">The sequence shown here is derived from an EMBL/GenBank/DDBJ whole genome shotgun (WGS) entry which is preliminary data.</text>
</comment>
<evidence type="ECO:0000313" key="3">
    <source>
        <dbReference type="Proteomes" id="UP000216195"/>
    </source>
</evidence>
<dbReference type="Proteomes" id="UP000216195">
    <property type="component" value="Unassembled WGS sequence"/>
</dbReference>
<sequence length="116" mass="13106">MKKVVMSEYPAAESLPVRQRSTVSTDRPARYIKQLGSHMGRKISTEEIPGGLRLIFNRDGIFRGYGDLVADDANHALIMEVRAEDDEKAQNLAGVLERHLVRFGEREELVVEFHAV</sequence>
<evidence type="ECO:0000313" key="4">
    <source>
        <dbReference type="Proteomes" id="UP000219947"/>
    </source>
</evidence>
<organism evidence="2 4">
    <name type="scientific">Rothia dentocariosa</name>
    <dbReference type="NCBI Taxonomy" id="2047"/>
    <lineage>
        <taxon>Bacteria</taxon>
        <taxon>Bacillati</taxon>
        <taxon>Actinomycetota</taxon>
        <taxon>Actinomycetes</taxon>
        <taxon>Micrococcales</taxon>
        <taxon>Micrococcaceae</taxon>
        <taxon>Rothia</taxon>
    </lineage>
</organism>
<dbReference type="Gene3D" id="3.30.310.50">
    <property type="entry name" value="Alpha-D-phosphohexomutase, C-terminal domain"/>
    <property type="match status" value="1"/>
</dbReference>
<name>A0A269YIZ8_9MICC</name>
<dbReference type="InterPro" id="IPR014543">
    <property type="entry name" value="UCP028291"/>
</dbReference>